<reference evidence="8" key="1">
    <citation type="submission" date="2021-03" db="EMBL/GenBank/DDBJ databases">
        <title>Revisited historic fungal species revealed as producer of novel bioactive compounds through whole genome sequencing and comparative genomics.</title>
        <authorList>
            <person name="Vignolle G.A."/>
            <person name="Hochenegger N."/>
            <person name="Mach R.L."/>
            <person name="Mach-Aigner A.R."/>
            <person name="Javad Rahimi M."/>
            <person name="Salim K.A."/>
            <person name="Chan C.M."/>
            <person name="Lim L.B.L."/>
            <person name="Cai F."/>
            <person name="Druzhinina I.S."/>
            <person name="U'Ren J.M."/>
            <person name="Derntl C."/>
        </authorList>
    </citation>
    <scope>NUCLEOTIDE SEQUENCE</scope>
    <source>
        <strain evidence="8">TUCIM 5799</strain>
    </source>
</reference>
<dbReference type="InterPro" id="IPR051178">
    <property type="entry name" value="TfdA_dioxygenase"/>
</dbReference>
<keyword evidence="9" id="KW-1185">Reference proteome</keyword>
<comment type="cofactor">
    <cofactor evidence="1">
        <name>Fe(2+)</name>
        <dbReference type="ChEBI" id="CHEBI:29033"/>
    </cofactor>
</comment>
<keyword evidence="3" id="KW-0479">Metal-binding</keyword>
<dbReference type="PANTHER" id="PTHR43779:SF2">
    <property type="entry name" value="ALPHA-KETOGLUTARATE-DEPENDENT XANTHINE DIOXYGENASE XAN1"/>
    <property type="match status" value="1"/>
</dbReference>
<protein>
    <recommendedName>
        <fullName evidence="7">TauD/TfdA-like domain-containing protein</fullName>
    </recommendedName>
</protein>
<accession>A0A9P9WKN0</accession>
<dbReference type="GO" id="GO:0046872">
    <property type="term" value="F:metal ion binding"/>
    <property type="evidence" value="ECO:0007669"/>
    <property type="project" value="UniProtKB-KW"/>
</dbReference>
<proteinExistence type="inferred from homology"/>
<evidence type="ECO:0000313" key="9">
    <source>
        <dbReference type="Proteomes" id="UP000829685"/>
    </source>
</evidence>
<evidence type="ECO:0000256" key="5">
    <source>
        <dbReference type="ARBA" id="ARBA00023002"/>
    </source>
</evidence>
<feature type="domain" description="TauD/TfdA-like" evidence="7">
    <location>
        <begin position="13"/>
        <end position="341"/>
    </location>
</feature>
<evidence type="ECO:0000256" key="4">
    <source>
        <dbReference type="ARBA" id="ARBA00022964"/>
    </source>
</evidence>
<evidence type="ECO:0000256" key="1">
    <source>
        <dbReference type="ARBA" id="ARBA00001954"/>
    </source>
</evidence>
<evidence type="ECO:0000259" key="7">
    <source>
        <dbReference type="Pfam" id="PF02668"/>
    </source>
</evidence>
<sequence>MDSQSGFLIKPFADDAEVDLLREAIRRYLVVVIKGQKNELPSKNWELLQKLDPGAPEFTEEEWAKMYNPKGEGILSKLGYSTIPNAGRLYLMGKGYQGENHYGIKNANLSEAFADAYYSKPLLKEDFKRGIARFQSWHMDGPQYKIHTPMYSSFRTIKLPRGEKVVEWADGSGMTKKIKPGRTGFFSTAQLYEMLTDKEKKMVDHSWCEQMYYPYEWILGCRGNANGLNVASEGREVPEKIMEAMPRNPEDQHILPLVWVNPTTGAKHLQVQPNTVRRLYIRHGESEKPKIIDDVKKVRDILSGLQYRVIRPENIYVGPDDEGDHLFWYNWGVMHTKIDFPVEFGTRTAHQGWLPATQAPTGPVPIPSKY</sequence>
<name>A0A9P9WKN0_9PEZI</name>
<dbReference type="EMBL" id="JAFIMR010000017">
    <property type="protein sequence ID" value="KAI1868373.1"/>
    <property type="molecule type" value="Genomic_DNA"/>
</dbReference>
<organism evidence="8 9">
    <name type="scientific">Neoarthrinium moseri</name>
    <dbReference type="NCBI Taxonomy" id="1658444"/>
    <lineage>
        <taxon>Eukaryota</taxon>
        <taxon>Fungi</taxon>
        <taxon>Dikarya</taxon>
        <taxon>Ascomycota</taxon>
        <taxon>Pezizomycotina</taxon>
        <taxon>Sordariomycetes</taxon>
        <taxon>Xylariomycetidae</taxon>
        <taxon>Amphisphaeriales</taxon>
        <taxon>Apiosporaceae</taxon>
        <taxon>Neoarthrinium</taxon>
    </lineage>
</organism>
<keyword evidence="5" id="KW-0560">Oxidoreductase</keyword>
<dbReference type="PANTHER" id="PTHR43779">
    <property type="entry name" value="DIOXYGENASE RV0097-RELATED"/>
    <property type="match status" value="1"/>
</dbReference>
<dbReference type="AlphaFoldDB" id="A0A9P9WKN0"/>
<dbReference type="InterPro" id="IPR003819">
    <property type="entry name" value="TauD/TfdA-like"/>
</dbReference>
<dbReference type="SUPFAM" id="SSF51197">
    <property type="entry name" value="Clavaminate synthase-like"/>
    <property type="match status" value="1"/>
</dbReference>
<keyword evidence="4" id="KW-0223">Dioxygenase</keyword>
<evidence type="ECO:0000256" key="2">
    <source>
        <dbReference type="ARBA" id="ARBA00005896"/>
    </source>
</evidence>
<dbReference type="GO" id="GO:0051213">
    <property type="term" value="F:dioxygenase activity"/>
    <property type="evidence" value="ECO:0007669"/>
    <property type="project" value="UniProtKB-KW"/>
</dbReference>
<comment type="similarity">
    <text evidence="2">Belongs to the TfdA dioxygenase family.</text>
</comment>
<dbReference type="Pfam" id="PF02668">
    <property type="entry name" value="TauD"/>
    <property type="match status" value="1"/>
</dbReference>
<comment type="caution">
    <text evidence="8">The sequence shown here is derived from an EMBL/GenBank/DDBJ whole genome shotgun (WGS) entry which is preliminary data.</text>
</comment>
<evidence type="ECO:0000256" key="3">
    <source>
        <dbReference type="ARBA" id="ARBA00022723"/>
    </source>
</evidence>
<gene>
    <name evidence="8" type="ORF">JX265_007196</name>
</gene>
<dbReference type="InterPro" id="IPR042098">
    <property type="entry name" value="TauD-like_sf"/>
</dbReference>
<dbReference type="Proteomes" id="UP000829685">
    <property type="component" value="Unassembled WGS sequence"/>
</dbReference>
<keyword evidence="6" id="KW-0408">Iron</keyword>
<evidence type="ECO:0000313" key="8">
    <source>
        <dbReference type="EMBL" id="KAI1868373.1"/>
    </source>
</evidence>
<dbReference type="Gene3D" id="3.60.130.10">
    <property type="entry name" value="Clavaminate synthase-like"/>
    <property type="match status" value="1"/>
</dbReference>
<evidence type="ECO:0000256" key="6">
    <source>
        <dbReference type="ARBA" id="ARBA00023004"/>
    </source>
</evidence>